<dbReference type="PANTHER" id="PTHR46558">
    <property type="entry name" value="TRACRIPTIONAL REGULATORY PROTEIN-RELATED-RELATED"/>
    <property type="match status" value="1"/>
</dbReference>
<dbReference type="InterPro" id="IPR010982">
    <property type="entry name" value="Lambda_DNA-bd_dom_sf"/>
</dbReference>
<dbReference type="EMBL" id="FQTU01000001">
    <property type="protein sequence ID" value="SHE30768.1"/>
    <property type="molecule type" value="Genomic_DNA"/>
</dbReference>
<gene>
    <name evidence="4" type="ORF">SAMN02746064_00237</name>
</gene>
<keyword evidence="5" id="KW-1185">Reference proteome</keyword>
<keyword evidence="1" id="KW-0238">DNA-binding</keyword>
<dbReference type="SMART" id="SM00530">
    <property type="entry name" value="HTH_XRE"/>
    <property type="match status" value="1"/>
</dbReference>
<keyword evidence="2" id="KW-0472">Membrane</keyword>
<keyword evidence="2" id="KW-0812">Transmembrane</keyword>
<dbReference type="PROSITE" id="PS50943">
    <property type="entry name" value="HTH_CROC1"/>
    <property type="match status" value="1"/>
</dbReference>
<dbReference type="SUPFAM" id="SSF47413">
    <property type="entry name" value="lambda repressor-like DNA-binding domains"/>
    <property type="match status" value="1"/>
</dbReference>
<proteinExistence type="predicted"/>
<dbReference type="OrthoDB" id="9812495at2"/>
<dbReference type="STRING" id="1120975.SAMN02746064_00237"/>
<feature type="domain" description="HTH cro/C1-type" evidence="3">
    <location>
        <begin position="7"/>
        <end position="61"/>
    </location>
</feature>
<dbReference type="InterPro" id="IPR001387">
    <property type="entry name" value="Cro/C1-type_HTH"/>
</dbReference>
<feature type="transmembrane region" description="Helical" evidence="2">
    <location>
        <begin position="92"/>
        <end position="122"/>
    </location>
</feature>
<dbReference type="RefSeq" id="WP_073269228.1">
    <property type="nucleotide sequence ID" value="NZ_FQTU01000001.1"/>
</dbReference>
<evidence type="ECO:0000256" key="2">
    <source>
        <dbReference type="SAM" id="Phobius"/>
    </source>
</evidence>
<reference evidence="4 5" key="1">
    <citation type="submission" date="2016-11" db="EMBL/GenBank/DDBJ databases">
        <authorList>
            <person name="Jaros S."/>
            <person name="Januszkiewicz K."/>
            <person name="Wedrychowicz H."/>
        </authorList>
    </citation>
    <scope>NUCLEOTIDE SEQUENCE [LARGE SCALE GENOMIC DNA]</scope>
    <source>
        <strain evidence="4 5">DSM 14828</strain>
    </source>
</reference>
<sequence>MKFAERIERLRTEKHISQDKLANILDVPFGNVVKWEQGQSYPSTEELIKISDIFDVSIDYLIKENEYRTYNDINDEVDEEDESDEMMMIGGFILGTAAGLVTGNLMWASIGGFAGLGIGFIMKALDISL</sequence>
<evidence type="ECO:0000256" key="1">
    <source>
        <dbReference type="ARBA" id="ARBA00023125"/>
    </source>
</evidence>
<evidence type="ECO:0000259" key="3">
    <source>
        <dbReference type="PROSITE" id="PS50943"/>
    </source>
</evidence>
<dbReference type="PANTHER" id="PTHR46558:SF11">
    <property type="entry name" value="HTH-TYPE TRANSCRIPTIONAL REGULATOR XRE"/>
    <property type="match status" value="1"/>
</dbReference>
<name>A0A1M4SF29_9FIRM</name>
<dbReference type="CDD" id="cd00093">
    <property type="entry name" value="HTH_XRE"/>
    <property type="match status" value="1"/>
</dbReference>
<dbReference type="Gene3D" id="1.10.260.40">
    <property type="entry name" value="lambda repressor-like DNA-binding domains"/>
    <property type="match status" value="1"/>
</dbReference>
<keyword evidence="2" id="KW-1133">Transmembrane helix</keyword>
<protein>
    <submittedName>
        <fullName evidence="4">Transcriptional regulator, contains XRE-family HTH domain</fullName>
    </submittedName>
</protein>
<dbReference type="GO" id="GO:0003677">
    <property type="term" value="F:DNA binding"/>
    <property type="evidence" value="ECO:0007669"/>
    <property type="project" value="UniProtKB-KW"/>
</dbReference>
<evidence type="ECO:0000313" key="5">
    <source>
        <dbReference type="Proteomes" id="UP000184251"/>
    </source>
</evidence>
<accession>A0A1M4SF29</accession>
<dbReference type="Proteomes" id="UP000184251">
    <property type="component" value="Unassembled WGS sequence"/>
</dbReference>
<dbReference type="Pfam" id="PF01381">
    <property type="entry name" value="HTH_3"/>
    <property type="match status" value="1"/>
</dbReference>
<evidence type="ECO:0000313" key="4">
    <source>
        <dbReference type="EMBL" id="SHE30768.1"/>
    </source>
</evidence>
<dbReference type="AlphaFoldDB" id="A0A1M4SF29"/>
<organism evidence="4 5">
    <name type="scientific">Alkalibacter saccharofermentans DSM 14828</name>
    <dbReference type="NCBI Taxonomy" id="1120975"/>
    <lineage>
        <taxon>Bacteria</taxon>
        <taxon>Bacillati</taxon>
        <taxon>Bacillota</taxon>
        <taxon>Clostridia</taxon>
        <taxon>Eubacteriales</taxon>
        <taxon>Eubacteriaceae</taxon>
        <taxon>Alkalibacter</taxon>
    </lineage>
</organism>